<dbReference type="AlphaFoldDB" id="A0AAV1WCS4"/>
<accession>A0AAV1WCS4</accession>
<reference evidence="2 3" key="1">
    <citation type="submission" date="2024-03" db="EMBL/GenBank/DDBJ databases">
        <authorList>
            <person name="Martinez-Hernandez J."/>
        </authorList>
    </citation>
    <scope>NUCLEOTIDE SEQUENCE [LARGE SCALE GENOMIC DNA]</scope>
</reference>
<protein>
    <submittedName>
        <fullName evidence="2">Uncharacterized protein</fullName>
    </submittedName>
</protein>
<evidence type="ECO:0000313" key="2">
    <source>
        <dbReference type="EMBL" id="CAL0306967.1"/>
    </source>
</evidence>
<dbReference type="PANTHER" id="PTHR31115">
    <property type="entry name" value="OS05G0107300 PROTEIN"/>
    <property type="match status" value="1"/>
</dbReference>
<organism evidence="2 3">
    <name type="scientific">Lupinus luteus</name>
    <name type="common">European yellow lupine</name>
    <dbReference type="NCBI Taxonomy" id="3873"/>
    <lineage>
        <taxon>Eukaryota</taxon>
        <taxon>Viridiplantae</taxon>
        <taxon>Streptophyta</taxon>
        <taxon>Embryophyta</taxon>
        <taxon>Tracheophyta</taxon>
        <taxon>Spermatophyta</taxon>
        <taxon>Magnoliopsida</taxon>
        <taxon>eudicotyledons</taxon>
        <taxon>Gunneridae</taxon>
        <taxon>Pentapetalae</taxon>
        <taxon>rosids</taxon>
        <taxon>fabids</taxon>
        <taxon>Fabales</taxon>
        <taxon>Fabaceae</taxon>
        <taxon>Papilionoideae</taxon>
        <taxon>50 kb inversion clade</taxon>
        <taxon>genistoids sensu lato</taxon>
        <taxon>core genistoids</taxon>
        <taxon>Genisteae</taxon>
        <taxon>Lupinus</taxon>
    </lineage>
</organism>
<dbReference type="Proteomes" id="UP001497480">
    <property type="component" value="Unassembled WGS sequence"/>
</dbReference>
<feature type="compositionally biased region" description="Polar residues" evidence="1">
    <location>
        <begin position="30"/>
        <end position="41"/>
    </location>
</feature>
<dbReference type="EMBL" id="CAXHTB010000005">
    <property type="protein sequence ID" value="CAL0306967.1"/>
    <property type="molecule type" value="Genomic_DNA"/>
</dbReference>
<proteinExistence type="predicted"/>
<feature type="region of interest" description="Disordered" evidence="1">
    <location>
        <begin position="30"/>
        <end position="49"/>
    </location>
</feature>
<evidence type="ECO:0000313" key="3">
    <source>
        <dbReference type="Proteomes" id="UP001497480"/>
    </source>
</evidence>
<sequence>MSPQGSTVDSAQVMEPTLIRSARGTSAMATFSKFGPSSNSPDRPLCTGQRGSHIAAALDRSGSSRESMEYPILSSLPNMSRSYSSATHGDVSSFFKYVHFDQKLTVPEHHKSNRQMDYKQHVCAALGILPDESYPSSSKGKLLPSPVPEDIKRLKDSLHASQVKAR</sequence>
<name>A0AAV1WCS4_LUPLU</name>
<evidence type="ECO:0000256" key="1">
    <source>
        <dbReference type="SAM" id="MobiDB-lite"/>
    </source>
</evidence>
<gene>
    <name evidence="2" type="ORF">LLUT_LOCUS8027</name>
</gene>
<keyword evidence="3" id="KW-1185">Reference proteome</keyword>
<dbReference type="PANTHER" id="PTHR31115:SF3">
    <property type="entry name" value="EXPRESSED PROTEIN"/>
    <property type="match status" value="1"/>
</dbReference>
<comment type="caution">
    <text evidence="2">The sequence shown here is derived from an EMBL/GenBank/DDBJ whole genome shotgun (WGS) entry which is preliminary data.</text>
</comment>